<sequence length="134" mass="15361">MKIIGTLILLLISLNIFGQNLSECGIDNNPKLTQAESEYLNAYLTEKRNGFDFNDKKVIFVTGNSGNRIGTKKEYFDYIKKWNEKDSKVATGIDILTTDQKLESDGYDVIVTYWVKVLTEKRKKKILTEIKASR</sequence>
<comment type="caution">
    <text evidence="2">The sequence shown here is derived from an EMBL/GenBank/DDBJ whole genome shotgun (WGS) entry which is preliminary data.</text>
</comment>
<organism evidence="2 3">
    <name type="scientific">Ichthyenterobacterium magnum</name>
    <dbReference type="NCBI Taxonomy" id="1230530"/>
    <lineage>
        <taxon>Bacteria</taxon>
        <taxon>Pseudomonadati</taxon>
        <taxon>Bacteroidota</taxon>
        <taxon>Flavobacteriia</taxon>
        <taxon>Flavobacteriales</taxon>
        <taxon>Flavobacteriaceae</taxon>
        <taxon>Ichthyenterobacterium</taxon>
    </lineage>
</organism>
<proteinExistence type="predicted"/>
<protein>
    <recommendedName>
        <fullName evidence="1">DUF8192 domain-containing protein</fullName>
    </recommendedName>
</protein>
<evidence type="ECO:0000313" key="3">
    <source>
        <dbReference type="Proteomes" id="UP000284892"/>
    </source>
</evidence>
<dbReference type="InterPro" id="IPR058505">
    <property type="entry name" value="DUF8192"/>
</dbReference>
<reference evidence="2 3" key="1">
    <citation type="submission" date="2018-09" db="EMBL/GenBank/DDBJ databases">
        <title>Genomic Encyclopedia of Archaeal and Bacterial Type Strains, Phase II (KMG-II): from individual species to whole genera.</title>
        <authorList>
            <person name="Goeker M."/>
        </authorList>
    </citation>
    <scope>NUCLEOTIDE SEQUENCE [LARGE SCALE GENOMIC DNA]</scope>
    <source>
        <strain evidence="2 3">DSM 26283</strain>
    </source>
</reference>
<accession>A0A420DC54</accession>
<dbReference type="OrthoDB" id="1099173at2"/>
<gene>
    <name evidence="2" type="ORF">BXY80_2781</name>
</gene>
<feature type="domain" description="DUF8192" evidence="1">
    <location>
        <begin position="28"/>
        <end position="128"/>
    </location>
</feature>
<dbReference type="RefSeq" id="WP_120202906.1">
    <property type="nucleotide sequence ID" value="NZ_RAQJ01000009.1"/>
</dbReference>
<name>A0A420DC54_9FLAO</name>
<dbReference type="AlphaFoldDB" id="A0A420DC54"/>
<keyword evidence="3" id="KW-1185">Reference proteome</keyword>
<dbReference type="Proteomes" id="UP000284892">
    <property type="component" value="Unassembled WGS sequence"/>
</dbReference>
<evidence type="ECO:0000259" key="1">
    <source>
        <dbReference type="Pfam" id="PF26612"/>
    </source>
</evidence>
<evidence type="ECO:0000313" key="2">
    <source>
        <dbReference type="EMBL" id="RKE89432.1"/>
    </source>
</evidence>
<dbReference type="EMBL" id="RAQJ01000009">
    <property type="protein sequence ID" value="RKE89432.1"/>
    <property type="molecule type" value="Genomic_DNA"/>
</dbReference>
<dbReference type="Pfam" id="PF26612">
    <property type="entry name" value="DUF8192"/>
    <property type="match status" value="1"/>
</dbReference>